<name>N6XBD5_9ACTO</name>
<proteinExistence type="predicted"/>
<dbReference type="HOGENOM" id="CLU_3039492_0_0_11"/>
<gene>
    <name evidence="2" type="ORF">HMPREF9004_0760</name>
</gene>
<keyword evidence="3" id="KW-1185">Reference proteome</keyword>
<accession>N6XBD5</accession>
<dbReference type="AlphaFoldDB" id="N6XBD5"/>
<dbReference type="EMBL" id="AQHZ01000013">
    <property type="protein sequence ID" value="ENO18503.1"/>
    <property type="molecule type" value="Genomic_DNA"/>
</dbReference>
<evidence type="ECO:0000256" key="1">
    <source>
        <dbReference type="SAM" id="MobiDB-lite"/>
    </source>
</evidence>
<feature type="compositionally biased region" description="Basic and acidic residues" evidence="1">
    <location>
        <begin position="37"/>
        <end position="54"/>
    </location>
</feature>
<dbReference type="Proteomes" id="UP000013015">
    <property type="component" value="Unassembled WGS sequence"/>
</dbReference>
<evidence type="ECO:0000313" key="3">
    <source>
        <dbReference type="Proteomes" id="UP000013015"/>
    </source>
</evidence>
<sequence>MVKQTLVKSNLAKRVGASDEKRTGTAWREFGSRSGKRVREAAAGKDERRGRAVS</sequence>
<feature type="region of interest" description="Disordered" evidence="1">
    <location>
        <begin position="1"/>
        <end position="54"/>
    </location>
</feature>
<protein>
    <submittedName>
        <fullName evidence="2">Uncharacterized protein</fullName>
    </submittedName>
</protein>
<evidence type="ECO:0000313" key="2">
    <source>
        <dbReference type="EMBL" id="ENO18503.1"/>
    </source>
</evidence>
<reference evidence="2 3" key="1">
    <citation type="submission" date="2013-03" db="EMBL/GenBank/DDBJ databases">
        <title>Reference genome for the Human Microbiome Project.</title>
        <authorList>
            <person name="Aqrawi P."/>
            <person name="Ayvaz T."/>
            <person name="Bess C."/>
            <person name="Blankenburg K."/>
            <person name="Coyle M."/>
            <person name="Deng J."/>
            <person name="Forbes L."/>
            <person name="Fowler G."/>
            <person name="Francisco L."/>
            <person name="Fu Q."/>
            <person name="Gibbs R."/>
            <person name="Gross S."/>
            <person name="Gubbala S."/>
            <person name="Hale W."/>
            <person name="Hemphill L."/>
            <person name="Highlander S."/>
            <person name="Hirani K."/>
            <person name="Jackson L."/>
            <person name="Jakkamsetti A."/>
            <person name="Javaid M."/>
            <person name="Jayaseelan J.C."/>
            <person name="Jiang H."/>
            <person name="Joshi V."/>
            <person name="Korchina V."/>
            <person name="Kovar C."/>
            <person name="Lara F."/>
            <person name="Lee S."/>
            <person name="Liu Y."/>
            <person name="Mata R."/>
            <person name="Mathew T."/>
            <person name="Munidasa M."/>
            <person name="Muzny D."/>
            <person name="Nazareth L."/>
            <person name="Ngo R."/>
            <person name="Nguyen L."/>
            <person name="Nguyen N."/>
            <person name="Okwuonu G."/>
            <person name="Ongeri F."/>
            <person name="Palculict T."/>
            <person name="Patil S."/>
            <person name="Petrosino J."/>
            <person name="Pham C."/>
            <person name="Pham P."/>
            <person name="Pu L.-L."/>
            <person name="Qin X."/>
            <person name="Qu J."/>
            <person name="Reid J."/>
            <person name="Ross M."/>
            <person name="Ruth R."/>
            <person name="Saada N."/>
            <person name="San Lucas F."/>
            <person name="Santibanez J."/>
            <person name="Shang Y."/>
            <person name="Simmons D."/>
            <person name="Song X.-Z."/>
            <person name="Tang L.-Y."/>
            <person name="Thornton R."/>
            <person name="Warren J."/>
            <person name="Weissenberger G."/>
            <person name="Wilczek-Boney K."/>
            <person name="Worley K."/>
            <person name="Youmans B."/>
            <person name="Zhang J."/>
            <person name="Zhang L."/>
            <person name="Zhao Z."/>
            <person name="Zhou C."/>
            <person name="Zhu D."/>
            <person name="Zhu Y."/>
        </authorList>
    </citation>
    <scope>NUCLEOTIDE SEQUENCE [LARGE SCALE GENOMIC DNA]</scope>
    <source>
        <strain evidence="2 3">F0333</strain>
    </source>
</reference>
<comment type="caution">
    <text evidence="2">The sequence shown here is derived from an EMBL/GenBank/DDBJ whole genome shotgun (WGS) entry which is preliminary data.</text>
</comment>
<organism evidence="2 3">
    <name type="scientific">Schaalia cardiffensis F0333</name>
    <dbReference type="NCBI Taxonomy" id="888050"/>
    <lineage>
        <taxon>Bacteria</taxon>
        <taxon>Bacillati</taxon>
        <taxon>Actinomycetota</taxon>
        <taxon>Actinomycetes</taxon>
        <taxon>Actinomycetales</taxon>
        <taxon>Actinomycetaceae</taxon>
        <taxon>Schaalia</taxon>
    </lineage>
</organism>